<evidence type="ECO:0000313" key="6">
    <source>
        <dbReference type="Proteomes" id="UP000230423"/>
    </source>
</evidence>
<dbReference type="SUPFAM" id="SSF46689">
    <property type="entry name" value="Homeodomain-like"/>
    <property type="match status" value="1"/>
</dbReference>
<dbReference type="PANTHER" id="PTHR46068:SF1">
    <property type="entry name" value="TRANSPOSASE IS30-LIKE HTH DOMAIN-CONTAINING PROTEIN"/>
    <property type="match status" value="1"/>
</dbReference>
<feature type="non-terminal residue" evidence="5">
    <location>
        <position position="140"/>
    </location>
</feature>
<proteinExistence type="predicted"/>
<dbReference type="Proteomes" id="UP000230423">
    <property type="component" value="Unassembled WGS sequence"/>
</dbReference>
<dbReference type="Gene3D" id="1.10.10.10">
    <property type="entry name" value="Winged helix-like DNA-binding domain superfamily/Winged helix DNA-binding domain"/>
    <property type="match status" value="1"/>
</dbReference>
<dbReference type="InterPro" id="IPR009057">
    <property type="entry name" value="Homeodomain-like_sf"/>
</dbReference>
<dbReference type="GO" id="GO:0005634">
    <property type="term" value="C:nucleus"/>
    <property type="evidence" value="ECO:0007669"/>
    <property type="project" value="UniProtKB-SubCell"/>
</dbReference>
<evidence type="ECO:0000259" key="4">
    <source>
        <dbReference type="PROSITE" id="PS01124"/>
    </source>
</evidence>
<dbReference type="EMBL" id="KZ364697">
    <property type="protein sequence ID" value="PIO57586.1"/>
    <property type="molecule type" value="Genomic_DNA"/>
</dbReference>
<feature type="domain" description="HTH araC/xylS-type" evidence="4">
    <location>
        <begin position="62"/>
        <end position="140"/>
    </location>
</feature>
<evidence type="ECO:0000256" key="3">
    <source>
        <dbReference type="ARBA" id="ARBA00023163"/>
    </source>
</evidence>
<dbReference type="OrthoDB" id="5860999at2759"/>
<name>A0A2G9THZ2_TELCI</name>
<dbReference type="PANTHER" id="PTHR46068">
    <property type="entry name" value="PROTEIN CBG27172"/>
    <property type="match status" value="1"/>
</dbReference>
<dbReference type="InterPro" id="IPR036388">
    <property type="entry name" value="WH-like_DNA-bd_sf"/>
</dbReference>
<reference evidence="5 6" key="1">
    <citation type="submission" date="2015-09" db="EMBL/GenBank/DDBJ databases">
        <title>Draft genome of the parasitic nematode Teladorsagia circumcincta isolate WARC Sus (inbred).</title>
        <authorList>
            <person name="Mitreva M."/>
        </authorList>
    </citation>
    <scope>NUCLEOTIDE SEQUENCE [LARGE SCALE GENOMIC DNA]</scope>
    <source>
        <strain evidence="5 6">S</strain>
    </source>
</reference>
<sequence length="140" mass="16109">MNVSPRRSTIAYLASSGLSASEIARRLQMPSRTVQRLVKQYREEGNIEPRKRTGRPRTKNTPRIRKIIKKGVVRNDGVSLNKIAKDLGVSRRTVQVIVERDLHLRSYRIYRGHTLTEAAMKNRLEKAKALLNHIRQGRLS</sequence>
<gene>
    <name evidence="5" type="ORF">TELCIR_20996</name>
</gene>
<dbReference type="GO" id="GO:0043565">
    <property type="term" value="F:sequence-specific DNA binding"/>
    <property type="evidence" value="ECO:0007669"/>
    <property type="project" value="InterPro"/>
</dbReference>
<keyword evidence="2" id="KW-0805">Transcription regulation</keyword>
<evidence type="ECO:0000256" key="1">
    <source>
        <dbReference type="ARBA" id="ARBA00004123"/>
    </source>
</evidence>
<dbReference type="InterPro" id="IPR018060">
    <property type="entry name" value="HTH_AraC"/>
</dbReference>
<dbReference type="PROSITE" id="PS01124">
    <property type="entry name" value="HTH_ARAC_FAMILY_2"/>
    <property type="match status" value="1"/>
</dbReference>
<dbReference type="AlphaFoldDB" id="A0A2G9THZ2"/>
<dbReference type="GO" id="GO:0003700">
    <property type="term" value="F:DNA-binding transcription factor activity"/>
    <property type="evidence" value="ECO:0007669"/>
    <property type="project" value="InterPro"/>
</dbReference>
<evidence type="ECO:0000256" key="2">
    <source>
        <dbReference type="ARBA" id="ARBA00023015"/>
    </source>
</evidence>
<keyword evidence="3" id="KW-0804">Transcription</keyword>
<organism evidence="5 6">
    <name type="scientific">Teladorsagia circumcincta</name>
    <name type="common">Brown stomach worm</name>
    <name type="synonym">Ostertagia circumcincta</name>
    <dbReference type="NCBI Taxonomy" id="45464"/>
    <lineage>
        <taxon>Eukaryota</taxon>
        <taxon>Metazoa</taxon>
        <taxon>Ecdysozoa</taxon>
        <taxon>Nematoda</taxon>
        <taxon>Chromadorea</taxon>
        <taxon>Rhabditida</taxon>
        <taxon>Rhabditina</taxon>
        <taxon>Rhabditomorpha</taxon>
        <taxon>Strongyloidea</taxon>
        <taxon>Trichostrongylidae</taxon>
        <taxon>Teladorsagia</taxon>
    </lineage>
</organism>
<evidence type="ECO:0000313" key="5">
    <source>
        <dbReference type="EMBL" id="PIO57586.1"/>
    </source>
</evidence>
<dbReference type="Pfam" id="PF13384">
    <property type="entry name" value="HTH_23"/>
    <property type="match status" value="1"/>
</dbReference>
<keyword evidence="6" id="KW-1185">Reference proteome</keyword>
<comment type="subcellular location">
    <subcellularLocation>
        <location evidence="1">Nucleus</location>
    </subcellularLocation>
</comment>
<protein>
    <recommendedName>
        <fullName evidence="4">HTH araC/xylS-type domain-containing protein</fullName>
    </recommendedName>
</protein>
<accession>A0A2G9THZ2</accession>